<dbReference type="FunFam" id="3.40.50.300:FF:000091">
    <property type="entry name" value="Probable GTP-binding protein 1"/>
    <property type="match status" value="1"/>
</dbReference>
<proteinExistence type="inferred from homology"/>
<organism evidence="6 7">
    <name type="scientific">Ramazzottius varieornatus</name>
    <name type="common">Water bear</name>
    <name type="synonym">Tardigrade</name>
    <dbReference type="NCBI Taxonomy" id="947166"/>
    <lineage>
        <taxon>Eukaryota</taxon>
        <taxon>Metazoa</taxon>
        <taxon>Ecdysozoa</taxon>
        <taxon>Tardigrada</taxon>
        <taxon>Eutardigrada</taxon>
        <taxon>Parachela</taxon>
        <taxon>Hypsibioidea</taxon>
        <taxon>Ramazzottiidae</taxon>
        <taxon>Ramazzottius</taxon>
    </lineage>
</organism>
<feature type="domain" description="Tr-type G" evidence="5">
    <location>
        <begin position="135"/>
        <end position="365"/>
    </location>
</feature>
<dbReference type="Gene3D" id="2.40.30.10">
    <property type="entry name" value="Translation factors"/>
    <property type="match status" value="2"/>
</dbReference>
<dbReference type="SUPFAM" id="SSF52540">
    <property type="entry name" value="P-loop containing nucleoside triphosphate hydrolases"/>
    <property type="match status" value="1"/>
</dbReference>
<gene>
    <name evidence="6" type="primary">RvY_01181-1</name>
    <name evidence="6" type="synonym">RvY_01181.1</name>
    <name evidence="6" type="ORF">RvY_01181</name>
</gene>
<feature type="compositionally biased region" description="Polar residues" evidence="4">
    <location>
        <begin position="563"/>
        <end position="589"/>
    </location>
</feature>
<dbReference type="InterPro" id="IPR004161">
    <property type="entry name" value="EFTu-like_2"/>
</dbReference>
<evidence type="ECO:0000256" key="2">
    <source>
        <dbReference type="ARBA" id="ARBA00022741"/>
    </source>
</evidence>
<dbReference type="CDD" id="cd04165">
    <property type="entry name" value="GTPBP1_like"/>
    <property type="match status" value="1"/>
</dbReference>
<dbReference type="GO" id="GO:0003746">
    <property type="term" value="F:translation elongation factor activity"/>
    <property type="evidence" value="ECO:0007669"/>
    <property type="project" value="TreeGrafter"/>
</dbReference>
<accession>A0A1D1UGA8</accession>
<dbReference type="PROSITE" id="PS51722">
    <property type="entry name" value="G_TR_2"/>
    <property type="match status" value="1"/>
</dbReference>
<keyword evidence="3" id="KW-0342">GTP-binding</keyword>
<protein>
    <recommendedName>
        <fullName evidence="5">Tr-type G domain-containing protein</fullName>
    </recommendedName>
</protein>
<comment type="caution">
    <text evidence="6">The sequence shown here is derived from an EMBL/GenBank/DDBJ whole genome shotgun (WGS) entry which is preliminary data.</text>
</comment>
<dbReference type="CDD" id="cd03694">
    <property type="entry name" value="GTPBP_II"/>
    <property type="match status" value="1"/>
</dbReference>
<dbReference type="EMBL" id="BDGG01000001">
    <property type="protein sequence ID" value="GAU88491.1"/>
    <property type="molecule type" value="Genomic_DNA"/>
</dbReference>
<evidence type="ECO:0000313" key="7">
    <source>
        <dbReference type="Proteomes" id="UP000186922"/>
    </source>
</evidence>
<dbReference type="InterPro" id="IPR035531">
    <property type="entry name" value="GTPBP1-like"/>
</dbReference>
<dbReference type="Pfam" id="PF00009">
    <property type="entry name" value="GTP_EFTU"/>
    <property type="match status" value="1"/>
</dbReference>
<dbReference type="InterPro" id="IPR000795">
    <property type="entry name" value="T_Tr_GTP-bd_dom"/>
</dbReference>
<dbReference type="PANTHER" id="PTHR43721">
    <property type="entry name" value="ELONGATION FACTOR TU-RELATED"/>
    <property type="match status" value="1"/>
</dbReference>
<dbReference type="SUPFAM" id="SSF50465">
    <property type="entry name" value="EF-Tu/eEF-1alpha/eIF2-gamma C-terminal domain"/>
    <property type="match status" value="1"/>
</dbReference>
<dbReference type="SUPFAM" id="SSF50447">
    <property type="entry name" value="Translation proteins"/>
    <property type="match status" value="1"/>
</dbReference>
<dbReference type="Proteomes" id="UP000186922">
    <property type="component" value="Unassembled WGS sequence"/>
</dbReference>
<evidence type="ECO:0000259" key="5">
    <source>
        <dbReference type="PROSITE" id="PS51722"/>
    </source>
</evidence>
<sequence>MSTPVVETPSCDIRGWKLETDKSEGFKEDARACSLPPPAKKLWLDPEEKDLAALNAYITEMLKIEKGETLIELGLDNVPGGSDGFYEPEMTKALETLLLVSQTAGATCVFQRQKSVNGALVNTYLVRRIAEEEDFLEVRIAVLGNVDAGKSTLLGVLTHGELDNGRGLARMKLFRHKHEQESGRTSSVGHDILGFDADGKIVNKSFAHGSDLDWEAICKSSSKVITFIDLAGHEKYLKTTIFGMTGHLPDFCLLVVGANAGLAGMVKEHLGLTLALGVPVFVVVTKIDMSPPNVLQETLRNLQKLLKSPGSRKIPMMVGSADDVVTAASNFTSSRICPIFQLSSVTGTNMDLLHKFLNLLSSRYEAHENEPAEFIMDETYSVPGVGTVVSGTVLKGIIRLNDTLMLGPDPMGHFQAIAIRSIHRKRMPVSVVRGGQAASFALKKIKRNQLRKGMVMVAPSLDPKACWEFETEILILHHPSTLQCGYQAMIHAGSCRQTIRILSMSQECLRTGDKALVRCRFIKMPEYLRPGQRMVLREGRTKAVGNIKQVFHDAPSGSFDPHAQNQQRSGQVTGNNVLRPANNHNNTGNAAKRNTRLK</sequence>
<dbReference type="InterPro" id="IPR009001">
    <property type="entry name" value="Transl_elong_EF1A/Init_IF2_C"/>
</dbReference>
<keyword evidence="2" id="KW-0547">Nucleotide-binding</keyword>
<evidence type="ECO:0000256" key="4">
    <source>
        <dbReference type="SAM" id="MobiDB-lite"/>
    </source>
</evidence>
<keyword evidence="7" id="KW-1185">Reference proteome</keyword>
<dbReference type="Gene3D" id="3.40.50.300">
    <property type="entry name" value="P-loop containing nucleotide triphosphate hydrolases"/>
    <property type="match status" value="1"/>
</dbReference>
<dbReference type="OrthoDB" id="248233at2759"/>
<dbReference type="CDD" id="cd03708">
    <property type="entry name" value="GTPBP_III"/>
    <property type="match status" value="1"/>
</dbReference>
<name>A0A1D1UGA8_RAMVA</name>
<dbReference type="InterPro" id="IPR050055">
    <property type="entry name" value="EF-Tu_GTPase"/>
</dbReference>
<dbReference type="InterPro" id="IPR027417">
    <property type="entry name" value="P-loop_NTPase"/>
</dbReference>
<comment type="similarity">
    <text evidence="1">Belongs to the TRAFAC class translation factor GTPase superfamily. Classic translation factor GTPase family. EF-Tu/EF-1A subfamily.</text>
</comment>
<dbReference type="FunFam" id="2.40.30.10:FF:000014">
    <property type="entry name" value="Probable GTP-binding protein 1"/>
    <property type="match status" value="1"/>
</dbReference>
<evidence type="ECO:0000313" key="6">
    <source>
        <dbReference type="EMBL" id="GAU88491.1"/>
    </source>
</evidence>
<evidence type="ECO:0000256" key="1">
    <source>
        <dbReference type="ARBA" id="ARBA00007249"/>
    </source>
</evidence>
<reference evidence="6 7" key="1">
    <citation type="journal article" date="2016" name="Nat. Commun.">
        <title>Extremotolerant tardigrade genome and improved radiotolerance of human cultured cells by tardigrade-unique protein.</title>
        <authorList>
            <person name="Hashimoto T."/>
            <person name="Horikawa D.D."/>
            <person name="Saito Y."/>
            <person name="Kuwahara H."/>
            <person name="Kozuka-Hata H."/>
            <person name="Shin-I T."/>
            <person name="Minakuchi Y."/>
            <person name="Ohishi K."/>
            <person name="Motoyama A."/>
            <person name="Aizu T."/>
            <person name="Enomoto A."/>
            <person name="Kondo K."/>
            <person name="Tanaka S."/>
            <person name="Hara Y."/>
            <person name="Koshikawa S."/>
            <person name="Sagara H."/>
            <person name="Miura T."/>
            <person name="Yokobori S."/>
            <person name="Miyagawa K."/>
            <person name="Suzuki Y."/>
            <person name="Kubo T."/>
            <person name="Oyama M."/>
            <person name="Kohara Y."/>
            <person name="Fujiyama A."/>
            <person name="Arakawa K."/>
            <person name="Katayama T."/>
            <person name="Toyoda A."/>
            <person name="Kunieda T."/>
        </authorList>
    </citation>
    <scope>NUCLEOTIDE SEQUENCE [LARGE SCALE GENOMIC DNA]</scope>
    <source>
        <strain evidence="6 7">YOKOZUNA-1</strain>
    </source>
</reference>
<dbReference type="PANTHER" id="PTHR43721:SF9">
    <property type="entry name" value="GTP-BINDING PROTEIN 1"/>
    <property type="match status" value="1"/>
</dbReference>
<feature type="region of interest" description="Disordered" evidence="4">
    <location>
        <begin position="554"/>
        <end position="598"/>
    </location>
</feature>
<evidence type="ECO:0000256" key="3">
    <source>
        <dbReference type="ARBA" id="ARBA00023134"/>
    </source>
</evidence>
<dbReference type="Pfam" id="PF03144">
    <property type="entry name" value="GTP_EFTU_D2"/>
    <property type="match status" value="1"/>
</dbReference>
<dbReference type="GO" id="GO:0005525">
    <property type="term" value="F:GTP binding"/>
    <property type="evidence" value="ECO:0007669"/>
    <property type="project" value="UniProtKB-KW"/>
</dbReference>
<dbReference type="GO" id="GO:0003924">
    <property type="term" value="F:GTPase activity"/>
    <property type="evidence" value="ECO:0007669"/>
    <property type="project" value="InterPro"/>
</dbReference>
<dbReference type="STRING" id="947166.A0A1D1UGA8"/>
<dbReference type="InterPro" id="IPR009000">
    <property type="entry name" value="Transl_B-barrel_sf"/>
</dbReference>
<dbReference type="AlphaFoldDB" id="A0A1D1UGA8"/>